<comment type="similarity">
    <text evidence="1">Belongs to the leucine-binding protein family.</text>
</comment>
<evidence type="ECO:0000256" key="1">
    <source>
        <dbReference type="ARBA" id="ARBA00010062"/>
    </source>
</evidence>
<dbReference type="AlphaFoldDB" id="A0A1M5HJ68"/>
<evidence type="ECO:0000313" key="5">
    <source>
        <dbReference type="EMBL" id="SHG15977.1"/>
    </source>
</evidence>
<keyword evidence="6" id="KW-1185">Reference proteome</keyword>
<name>A0A1M5HJ68_9ALTE</name>
<gene>
    <name evidence="5" type="ORF">SAMN05216361_1494</name>
</gene>
<dbReference type="InterPro" id="IPR028081">
    <property type="entry name" value="Leu-bd"/>
</dbReference>
<dbReference type="Proteomes" id="UP000184520">
    <property type="component" value="Unassembled WGS sequence"/>
</dbReference>
<dbReference type="PANTHER" id="PTHR30483">
    <property type="entry name" value="LEUCINE-SPECIFIC-BINDING PROTEIN"/>
    <property type="match status" value="1"/>
</dbReference>
<reference evidence="6" key="1">
    <citation type="submission" date="2016-11" db="EMBL/GenBank/DDBJ databases">
        <authorList>
            <person name="Varghese N."/>
            <person name="Submissions S."/>
        </authorList>
    </citation>
    <scope>NUCLEOTIDE SEQUENCE [LARGE SCALE GENOMIC DNA]</scope>
    <source>
        <strain evidence="6">CGMCC 1.8995</strain>
    </source>
</reference>
<keyword evidence="2 3" id="KW-0732">Signal</keyword>
<evidence type="ECO:0000259" key="4">
    <source>
        <dbReference type="Pfam" id="PF13458"/>
    </source>
</evidence>
<evidence type="ECO:0000313" key="6">
    <source>
        <dbReference type="Proteomes" id="UP000184520"/>
    </source>
</evidence>
<dbReference type="CDD" id="cd19979">
    <property type="entry name" value="PBP1_ABC_ligand_binding-like"/>
    <property type="match status" value="1"/>
</dbReference>
<feature type="signal peptide" evidence="3">
    <location>
        <begin position="1"/>
        <end position="30"/>
    </location>
</feature>
<evidence type="ECO:0000256" key="2">
    <source>
        <dbReference type="ARBA" id="ARBA00022729"/>
    </source>
</evidence>
<dbReference type="InterPro" id="IPR028082">
    <property type="entry name" value="Peripla_BP_I"/>
</dbReference>
<accession>A0A1M5HJ68</accession>
<dbReference type="EMBL" id="FQWD01000002">
    <property type="protein sequence ID" value="SHG15977.1"/>
    <property type="molecule type" value="Genomic_DNA"/>
</dbReference>
<dbReference type="Gene3D" id="3.40.50.2300">
    <property type="match status" value="2"/>
</dbReference>
<dbReference type="RefSeq" id="WP_245819129.1">
    <property type="nucleotide sequence ID" value="NZ_FQWD01000002.1"/>
</dbReference>
<dbReference type="SUPFAM" id="SSF53822">
    <property type="entry name" value="Periplasmic binding protein-like I"/>
    <property type="match status" value="1"/>
</dbReference>
<proteinExistence type="inferred from homology"/>
<protein>
    <submittedName>
        <fullName evidence="5">Branched-chain amino acid transport system substrate-binding protein</fullName>
    </submittedName>
</protein>
<sequence length="400" mass="43767">MKSRLSLLSVTHLMFKTCVIACCAVSSVFAAQPVVIGLDADMSSVAIEGGQAIKRGALLAVDEINANGGILGRKVVLEISDHRGNPARGVKNIEQFAKNPNLLAVLGGVHTPVALAELPLIHEHKLLYLGPWAAGTSIIDNEYSPNFVFRISVRDTEAAKVMLRHAASRGITRIALALERTGWGRSNLASLEQHSQAYGITITTVQWVNWRQESFQQEMDAIMESEAEALFLVVNAPEGVVIANTMLQQSTPIPMISHWGIAGGDFVAKLGLATLNQLDFAVLQTFSFERNPDGAVERRVFNAYRERFDAHAQPDSILGVVGLAHAYDLVHILAKATEQAGSLNSDEIRMALEKMTEHKGLIKHYAPPFSPTRHDALFADDYFMSYYNALGHLVPFTEDN</sequence>
<dbReference type="InterPro" id="IPR051010">
    <property type="entry name" value="BCAA_transport"/>
</dbReference>
<dbReference type="STRING" id="634436.SAMN05216361_1494"/>
<organism evidence="5 6">
    <name type="scientific">Marisediminitalea aggregata</name>
    <dbReference type="NCBI Taxonomy" id="634436"/>
    <lineage>
        <taxon>Bacteria</taxon>
        <taxon>Pseudomonadati</taxon>
        <taxon>Pseudomonadota</taxon>
        <taxon>Gammaproteobacteria</taxon>
        <taxon>Alteromonadales</taxon>
        <taxon>Alteromonadaceae</taxon>
        <taxon>Marisediminitalea</taxon>
    </lineage>
</organism>
<dbReference type="Pfam" id="PF13458">
    <property type="entry name" value="Peripla_BP_6"/>
    <property type="match status" value="1"/>
</dbReference>
<feature type="chain" id="PRO_5013336464" evidence="3">
    <location>
        <begin position="31"/>
        <end position="400"/>
    </location>
</feature>
<feature type="domain" description="Leucine-binding protein" evidence="4">
    <location>
        <begin position="33"/>
        <end position="361"/>
    </location>
</feature>
<evidence type="ECO:0000256" key="3">
    <source>
        <dbReference type="SAM" id="SignalP"/>
    </source>
</evidence>
<dbReference type="PANTHER" id="PTHR30483:SF6">
    <property type="entry name" value="PERIPLASMIC BINDING PROTEIN OF ABC TRANSPORTER FOR NATURAL AMINO ACIDS"/>
    <property type="match status" value="1"/>
</dbReference>